<dbReference type="Pfam" id="PF06985">
    <property type="entry name" value="HET"/>
    <property type="match status" value="1"/>
</dbReference>
<reference evidence="2" key="1">
    <citation type="journal article" date="2020" name="Stud. Mycol.">
        <title>101 Dothideomycetes genomes: a test case for predicting lifestyles and emergence of pathogens.</title>
        <authorList>
            <person name="Haridas S."/>
            <person name="Albert R."/>
            <person name="Binder M."/>
            <person name="Bloem J."/>
            <person name="Labutti K."/>
            <person name="Salamov A."/>
            <person name="Andreopoulos B."/>
            <person name="Baker S."/>
            <person name="Barry K."/>
            <person name="Bills G."/>
            <person name="Bluhm B."/>
            <person name="Cannon C."/>
            <person name="Castanera R."/>
            <person name="Culley D."/>
            <person name="Daum C."/>
            <person name="Ezra D."/>
            <person name="Gonzalez J."/>
            <person name="Henrissat B."/>
            <person name="Kuo A."/>
            <person name="Liang C."/>
            <person name="Lipzen A."/>
            <person name="Lutzoni F."/>
            <person name="Magnuson J."/>
            <person name="Mondo S."/>
            <person name="Nolan M."/>
            <person name="Ohm R."/>
            <person name="Pangilinan J."/>
            <person name="Park H.-J."/>
            <person name="Ramirez L."/>
            <person name="Alfaro M."/>
            <person name="Sun H."/>
            <person name="Tritt A."/>
            <person name="Yoshinaga Y."/>
            <person name="Zwiers L.-H."/>
            <person name="Turgeon B."/>
            <person name="Goodwin S."/>
            <person name="Spatafora J."/>
            <person name="Crous P."/>
            <person name="Grigoriev I."/>
        </authorList>
    </citation>
    <scope>NUCLEOTIDE SEQUENCE</scope>
    <source>
        <strain evidence="2">CBS 116005</strain>
    </source>
</reference>
<keyword evidence="3" id="KW-1185">Reference proteome</keyword>
<protein>
    <submittedName>
        <fullName evidence="2">HET-domain-containing protein</fullName>
    </submittedName>
</protein>
<sequence>FQYRTVADGDAFRLAILSPGSGSTALEVRLVWESTKYPKRQYACLSYCWGETMVRDVAILCDGYRLNITRNLEVALKSLRDPRNERRIWIDQICINQEDIYERGHQVWIMKYIFRRAKEVVVFLGEGDDRSRKLF</sequence>
<dbReference type="PANTHER" id="PTHR24148">
    <property type="entry name" value="ANKYRIN REPEAT DOMAIN-CONTAINING PROTEIN 39 HOMOLOG-RELATED"/>
    <property type="match status" value="1"/>
</dbReference>
<feature type="non-terminal residue" evidence="2">
    <location>
        <position position="1"/>
    </location>
</feature>
<dbReference type="PANTHER" id="PTHR24148:SF64">
    <property type="entry name" value="HETEROKARYON INCOMPATIBILITY DOMAIN-CONTAINING PROTEIN"/>
    <property type="match status" value="1"/>
</dbReference>
<dbReference type="AlphaFoldDB" id="A0A6G1LD24"/>
<feature type="domain" description="Heterokaryon incompatibility" evidence="1">
    <location>
        <begin position="42"/>
        <end position="131"/>
    </location>
</feature>
<dbReference type="EMBL" id="ML995825">
    <property type="protein sequence ID" value="KAF2770479.1"/>
    <property type="molecule type" value="Genomic_DNA"/>
</dbReference>
<dbReference type="Proteomes" id="UP000799436">
    <property type="component" value="Unassembled WGS sequence"/>
</dbReference>
<dbReference type="InterPro" id="IPR010730">
    <property type="entry name" value="HET"/>
</dbReference>
<evidence type="ECO:0000313" key="3">
    <source>
        <dbReference type="Proteomes" id="UP000799436"/>
    </source>
</evidence>
<evidence type="ECO:0000313" key="2">
    <source>
        <dbReference type="EMBL" id="KAF2770479.1"/>
    </source>
</evidence>
<feature type="non-terminal residue" evidence="2">
    <location>
        <position position="135"/>
    </location>
</feature>
<organism evidence="2 3">
    <name type="scientific">Teratosphaeria nubilosa</name>
    <dbReference type="NCBI Taxonomy" id="161662"/>
    <lineage>
        <taxon>Eukaryota</taxon>
        <taxon>Fungi</taxon>
        <taxon>Dikarya</taxon>
        <taxon>Ascomycota</taxon>
        <taxon>Pezizomycotina</taxon>
        <taxon>Dothideomycetes</taxon>
        <taxon>Dothideomycetidae</taxon>
        <taxon>Mycosphaerellales</taxon>
        <taxon>Teratosphaeriaceae</taxon>
        <taxon>Teratosphaeria</taxon>
    </lineage>
</organism>
<accession>A0A6G1LD24</accession>
<dbReference type="OrthoDB" id="3553147at2759"/>
<evidence type="ECO:0000259" key="1">
    <source>
        <dbReference type="Pfam" id="PF06985"/>
    </source>
</evidence>
<gene>
    <name evidence="2" type="ORF">EJ03DRAFT_257835</name>
</gene>
<dbReference type="InterPro" id="IPR052895">
    <property type="entry name" value="HetReg/Transcr_Mod"/>
</dbReference>
<name>A0A6G1LD24_9PEZI</name>
<proteinExistence type="predicted"/>